<reference evidence="2 3" key="1">
    <citation type="journal article" date="2019" name="Commun. Biol.">
        <title>The bagworm genome reveals a unique fibroin gene that provides high tensile strength.</title>
        <authorList>
            <person name="Kono N."/>
            <person name="Nakamura H."/>
            <person name="Ohtoshi R."/>
            <person name="Tomita M."/>
            <person name="Numata K."/>
            <person name="Arakawa K."/>
        </authorList>
    </citation>
    <scope>NUCLEOTIDE SEQUENCE [LARGE SCALE GENOMIC DNA]</scope>
</reference>
<gene>
    <name evidence="2" type="ORF">EVAR_2219_1</name>
</gene>
<organism evidence="2 3">
    <name type="scientific">Eumeta variegata</name>
    <name type="common">Bagworm moth</name>
    <name type="synonym">Eumeta japonica</name>
    <dbReference type="NCBI Taxonomy" id="151549"/>
    <lineage>
        <taxon>Eukaryota</taxon>
        <taxon>Metazoa</taxon>
        <taxon>Ecdysozoa</taxon>
        <taxon>Arthropoda</taxon>
        <taxon>Hexapoda</taxon>
        <taxon>Insecta</taxon>
        <taxon>Pterygota</taxon>
        <taxon>Neoptera</taxon>
        <taxon>Endopterygota</taxon>
        <taxon>Lepidoptera</taxon>
        <taxon>Glossata</taxon>
        <taxon>Ditrysia</taxon>
        <taxon>Tineoidea</taxon>
        <taxon>Psychidae</taxon>
        <taxon>Oiketicinae</taxon>
        <taxon>Eumeta</taxon>
    </lineage>
</organism>
<feature type="compositionally biased region" description="Pro residues" evidence="1">
    <location>
        <begin position="27"/>
        <end position="37"/>
    </location>
</feature>
<dbReference type="Proteomes" id="UP000299102">
    <property type="component" value="Unassembled WGS sequence"/>
</dbReference>
<dbReference type="EMBL" id="BGZK01000007">
    <property type="protein sequence ID" value="GBP00890.1"/>
    <property type="molecule type" value="Genomic_DNA"/>
</dbReference>
<evidence type="ECO:0000313" key="3">
    <source>
        <dbReference type="Proteomes" id="UP000299102"/>
    </source>
</evidence>
<keyword evidence="3" id="KW-1185">Reference proteome</keyword>
<sequence length="98" mass="10901">MVNFTALQKWTGCRPVSESSGGSLPPSVTPLPPPSPHSPSNSPRRPTPPAFRVNISQHQICYSYRKTGSVLVTSLRLRMDRMLVCPSTMLLENKVFNY</sequence>
<dbReference type="AlphaFoldDB" id="A0A4C1SID1"/>
<feature type="region of interest" description="Disordered" evidence="1">
    <location>
        <begin position="13"/>
        <end position="50"/>
    </location>
</feature>
<protein>
    <submittedName>
        <fullName evidence="2">Uncharacterized protein</fullName>
    </submittedName>
</protein>
<evidence type="ECO:0000313" key="2">
    <source>
        <dbReference type="EMBL" id="GBP00890.1"/>
    </source>
</evidence>
<name>A0A4C1SID1_EUMVA</name>
<comment type="caution">
    <text evidence="2">The sequence shown here is derived from an EMBL/GenBank/DDBJ whole genome shotgun (WGS) entry which is preliminary data.</text>
</comment>
<evidence type="ECO:0000256" key="1">
    <source>
        <dbReference type="SAM" id="MobiDB-lite"/>
    </source>
</evidence>
<proteinExistence type="predicted"/>
<accession>A0A4C1SID1</accession>